<organism evidence="2 3">
    <name type="scientific">Streptosporangium minutum</name>
    <dbReference type="NCBI Taxonomy" id="569862"/>
    <lineage>
        <taxon>Bacteria</taxon>
        <taxon>Bacillati</taxon>
        <taxon>Actinomycetota</taxon>
        <taxon>Actinomycetes</taxon>
        <taxon>Streptosporangiales</taxon>
        <taxon>Streptosporangiaceae</taxon>
        <taxon>Streptosporangium</taxon>
    </lineage>
</organism>
<dbReference type="EMBL" id="NGFP01000384">
    <property type="protein sequence ID" value="OUC81216.1"/>
    <property type="molecule type" value="Genomic_DNA"/>
</dbReference>
<name>A0A243QGH9_9ACTN</name>
<evidence type="ECO:0000313" key="3">
    <source>
        <dbReference type="Proteomes" id="UP000194761"/>
    </source>
</evidence>
<proteinExistence type="predicted"/>
<evidence type="ECO:0000256" key="1">
    <source>
        <dbReference type="SAM" id="MobiDB-lite"/>
    </source>
</evidence>
<dbReference type="RefSeq" id="WP_086578901.1">
    <property type="nucleotide sequence ID" value="NZ_NGFP01000384.1"/>
</dbReference>
<evidence type="ECO:0000313" key="2">
    <source>
        <dbReference type="EMBL" id="OUC81216.1"/>
    </source>
</evidence>
<protein>
    <submittedName>
        <fullName evidence="2">Uncharacterized protein</fullName>
    </submittedName>
</protein>
<accession>A0A243QGH9</accession>
<feature type="region of interest" description="Disordered" evidence="1">
    <location>
        <begin position="50"/>
        <end position="83"/>
    </location>
</feature>
<keyword evidence="3" id="KW-1185">Reference proteome</keyword>
<reference evidence="2 3" key="1">
    <citation type="submission" date="2017-05" db="EMBL/GenBank/DDBJ databases">
        <title>Biotechnological potential of actinobacteria isolated from South African environments.</title>
        <authorList>
            <person name="Le Roes-Hill M."/>
            <person name="Prins A."/>
            <person name="Durrell K.A."/>
        </authorList>
    </citation>
    <scope>NUCLEOTIDE SEQUENCE [LARGE SCALE GENOMIC DNA]</scope>
    <source>
        <strain evidence="2">M26</strain>
    </source>
</reference>
<dbReference type="Proteomes" id="UP000194761">
    <property type="component" value="Unassembled WGS sequence"/>
</dbReference>
<sequence>MAESVLPSGKFAADLAPLLTDAAGTGGADATEGRLRLHRAVWSWPASAITAPATSSGSSRPAPTAACPRTAVSAPATTRPATRMASIPAALSISTM</sequence>
<comment type="caution">
    <text evidence="2">The sequence shown here is derived from an EMBL/GenBank/DDBJ whole genome shotgun (WGS) entry which is preliminary data.</text>
</comment>
<dbReference type="AlphaFoldDB" id="A0A243QGH9"/>
<gene>
    <name evidence="2" type="ORF">CA984_42010</name>
</gene>